<dbReference type="InterPro" id="IPR036412">
    <property type="entry name" value="HAD-like_sf"/>
</dbReference>
<dbReference type="SUPFAM" id="SSF56784">
    <property type="entry name" value="HAD-like"/>
    <property type="match status" value="1"/>
</dbReference>
<dbReference type="PANTHER" id="PTHR43344:SF14">
    <property type="entry name" value="HAD-IB FAMILY HYDROLASE"/>
    <property type="match status" value="1"/>
</dbReference>
<keyword evidence="1" id="KW-0812">Transmembrane</keyword>
<dbReference type="Gene3D" id="3.40.50.1000">
    <property type="entry name" value="HAD superfamily/HAD-like"/>
    <property type="match status" value="1"/>
</dbReference>
<evidence type="ECO:0000313" key="3">
    <source>
        <dbReference type="Proteomes" id="UP000033423"/>
    </source>
</evidence>
<dbReference type="InterPro" id="IPR006385">
    <property type="entry name" value="HAD_hydro_SerB1"/>
</dbReference>
<dbReference type="PANTHER" id="PTHR43344">
    <property type="entry name" value="PHOSPHOSERINE PHOSPHATASE"/>
    <property type="match status" value="1"/>
</dbReference>
<dbReference type="NCBIfam" id="TIGR01488">
    <property type="entry name" value="HAD-SF-IB"/>
    <property type="match status" value="1"/>
</dbReference>
<dbReference type="GO" id="GO:0005737">
    <property type="term" value="C:cytoplasm"/>
    <property type="evidence" value="ECO:0007669"/>
    <property type="project" value="TreeGrafter"/>
</dbReference>
<dbReference type="PATRIC" id="fig|29290.4.peg.2282"/>
<organism evidence="2 3">
    <name type="scientific">Candidatus Magnetobacterium bavaricum</name>
    <dbReference type="NCBI Taxonomy" id="29290"/>
    <lineage>
        <taxon>Bacteria</taxon>
        <taxon>Pseudomonadati</taxon>
        <taxon>Nitrospirota</taxon>
        <taxon>Thermodesulfovibrionia</taxon>
        <taxon>Thermodesulfovibrionales</taxon>
        <taxon>Candidatus Magnetobacteriaceae</taxon>
        <taxon>Candidatus Magnetobacterium</taxon>
    </lineage>
</organism>
<dbReference type="GO" id="GO:0036424">
    <property type="term" value="F:L-phosphoserine phosphatase activity"/>
    <property type="evidence" value="ECO:0007669"/>
    <property type="project" value="TreeGrafter"/>
</dbReference>
<sequence>MNKIAFFDFDGTITRRDSFLDFLRFSVGWQRLLAAITVLLPYLLLYALKIIPNYKLKTRVIGYLYGGWDFKTFEAIAADYSRCQLPKLLKTSAMQRLNWHKSQGHQVVIVTASLRYYLRPWCELHGVDLIATEIETVDGIITGKLATKNCYGPEKVRRIRDKYDLDESTYIYAYGDTRGDREMLQMANEGYYRHFIS</sequence>
<keyword evidence="3" id="KW-1185">Reference proteome</keyword>
<dbReference type="GO" id="GO:0000287">
    <property type="term" value="F:magnesium ion binding"/>
    <property type="evidence" value="ECO:0007669"/>
    <property type="project" value="TreeGrafter"/>
</dbReference>
<dbReference type="InterPro" id="IPR050582">
    <property type="entry name" value="HAD-like_SerB"/>
</dbReference>
<dbReference type="Gene3D" id="1.20.1440.100">
    <property type="entry name" value="SG protein - dephosphorylation function"/>
    <property type="match status" value="1"/>
</dbReference>
<gene>
    <name evidence="2" type="ORF">MBAV_001736</name>
</gene>
<dbReference type="AlphaFoldDB" id="A0A0F3GZE1"/>
<evidence type="ECO:0000256" key="1">
    <source>
        <dbReference type="SAM" id="Phobius"/>
    </source>
</evidence>
<dbReference type="CDD" id="cd02612">
    <property type="entry name" value="HAD_PGPPase"/>
    <property type="match status" value="1"/>
</dbReference>
<protein>
    <submittedName>
        <fullName evidence="2">Haloacid dehalogenase</fullName>
    </submittedName>
</protein>
<keyword evidence="1" id="KW-0472">Membrane</keyword>
<reference evidence="2 3" key="1">
    <citation type="submission" date="2015-02" db="EMBL/GenBank/DDBJ databases">
        <title>Single-cell genomics of uncultivated deep-branching MTB reveals a conserved set of magnetosome genes.</title>
        <authorList>
            <person name="Kolinko S."/>
            <person name="Richter M."/>
            <person name="Glockner F.O."/>
            <person name="Brachmann A."/>
            <person name="Schuler D."/>
        </authorList>
    </citation>
    <scope>NUCLEOTIDE SEQUENCE [LARGE SCALE GENOMIC DNA]</scope>
    <source>
        <strain evidence="2">TM-1</strain>
    </source>
</reference>
<accession>A0A0F3GZE1</accession>
<evidence type="ECO:0000313" key="2">
    <source>
        <dbReference type="EMBL" id="KJU86068.1"/>
    </source>
</evidence>
<dbReference type="NCBIfam" id="TIGR01490">
    <property type="entry name" value="HAD-SF-IB-hyp1"/>
    <property type="match status" value="1"/>
</dbReference>
<proteinExistence type="predicted"/>
<dbReference type="Pfam" id="PF12710">
    <property type="entry name" value="HAD"/>
    <property type="match status" value="1"/>
</dbReference>
<dbReference type="InterPro" id="IPR023214">
    <property type="entry name" value="HAD_sf"/>
</dbReference>
<dbReference type="EMBL" id="LACI01000749">
    <property type="protein sequence ID" value="KJU86068.1"/>
    <property type="molecule type" value="Genomic_DNA"/>
</dbReference>
<comment type="caution">
    <text evidence="2">The sequence shown here is derived from an EMBL/GenBank/DDBJ whole genome shotgun (WGS) entry which is preliminary data.</text>
</comment>
<dbReference type="GO" id="GO:0006564">
    <property type="term" value="P:L-serine biosynthetic process"/>
    <property type="evidence" value="ECO:0007669"/>
    <property type="project" value="TreeGrafter"/>
</dbReference>
<keyword evidence="1" id="KW-1133">Transmembrane helix</keyword>
<feature type="transmembrane region" description="Helical" evidence="1">
    <location>
        <begin position="28"/>
        <end position="48"/>
    </location>
</feature>
<name>A0A0F3GZE1_9BACT</name>
<dbReference type="Proteomes" id="UP000033423">
    <property type="component" value="Unassembled WGS sequence"/>
</dbReference>